<feature type="region of interest" description="Disordered" evidence="2">
    <location>
        <begin position="1"/>
        <end position="49"/>
    </location>
</feature>
<name>A0A5C8PD37_9HYPH</name>
<comment type="caution">
    <text evidence="4">The sequence shown here is derived from an EMBL/GenBank/DDBJ whole genome shotgun (WGS) entry which is preliminary data.</text>
</comment>
<evidence type="ECO:0000256" key="2">
    <source>
        <dbReference type="SAM" id="MobiDB-lite"/>
    </source>
</evidence>
<feature type="transmembrane region" description="Helical" evidence="3">
    <location>
        <begin position="226"/>
        <end position="246"/>
    </location>
</feature>
<feature type="transmembrane region" description="Helical" evidence="3">
    <location>
        <begin position="188"/>
        <end position="206"/>
    </location>
</feature>
<dbReference type="AlphaFoldDB" id="A0A5C8PD37"/>
<keyword evidence="3" id="KW-0472">Membrane</keyword>
<feature type="transmembrane region" description="Helical" evidence="3">
    <location>
        <begin position="514"/>
        <end position="532"/>
    </location>
</feature>
<dbReference type="GO" id="GO:0042910">
    <property type="term" value="F:xenobiotic transmembrane transporter activity"/>
    <property type="evidence" value="ECO:0007669"/>
    <property type="project" value="InterPro"/>
</dbReference>
<dbReference type="GO" id="GO:0015297">
    <property type="term" value="F:antiporter activity"/>
    <property type="evidence" value="ECO:0007669"/>
    <property type="project" value="InterPro"/>
</dbReference>
<feature type="transmembrane region" description="Helical" evidence="3">
    <location>
        <begin position="486"/>
        <end position="508"/>
    </location>
</feature>
<dbReference type="InterPro" id="IPR002528">
    <property type="entry name" value="MATE_fam"/>
</dbReference>
<dbReference type="PANTHER" id="PTHR43298">
    <property type="entry name" value="MULTIDRUG RESISTANCE PROTEIN NORM-RELATED"/>
    <property type="match status" value="1"/>
</dbReference>
<evidence type="ECO:0000256" key="3">
    <source>
        <dbReference type="SAM" id="Phobius"/>
    </source>
</evidence>
<reference evidence="4 5" key="1">
    <citation type="submission" date="2019-06" db="EMBL/GenBank/DDBJ databases">
        <title>New taxonomy in bacterial strain CC-CFT640, isolated from vineyard.</title>
        <authorList>
            <person name="Lin S.-Y."/>
            <person name="Tsai C.-F."/>
            <person name="Young C.-C."/>
        </authorList>
    </citation>
    <scope>NUCLEOTIDE SEQUENCE [LARGE SCALE GENOMIC DNA]</scope>
    <source>
        <strain evidence="4 5">CC-CFT640</strain>
    </source>
</reference>
<keyword evidence="5" id="KW-1185">Reference proteome</keyword>
<dbReference type="PANTHER" id="PTHR43298:SF2">
    <property type="entry name" value="FMN_FAD EXPORTER YEEO-RELATED"/>
    <property type="match status" value="1"/>
</dbReference>
<dbReference type="EMBL" id="VDUZ01000046">
    <property type="protein sequence ID" value="TXL71226.1"/>
    <property type="molecule type" value="Genomic_DNA"/>
</dbReference>
<evidence type="ECO:0000313" key="5">
    <source>
        <dbReference type="Proteomes" id="UP000321638"/>
    </source>
</evidence>
<dbReference type="Proteomes" id="UP000321638">
    <property type="component" value="Unassembled WGS sequence"/>
</dbReference>
<keyword evidence="3" id="KW-1133">Transmembrane helix</keyword>
<dbReference type="GO" id="GO:0005886">
    <property type="term" value="C:plasma membrane"/>
    <property type="evidence" value="ECO:0007669"/>
    <property type="project" value="TreeGrafter"/>
</dbReference>
<keyword evidence="3" id="KW-0812">Transmembrane</keyword>
<feature type="transmembrane region" description="Helical" evidence="3">
    <location>
        <begin position="286"/>
        <end position="308"/>
    </location>
</feature>
<dbReference type="OrthoDB" id="9780160at2"/>
<organism evidence="4 5">
    <name type="scientific">Vineibacter terrae</name>
    <dbReference type="NCBI Taxonomy" id="2586908"/>
    <lineage>
        <taxon>Bacteria</taxon>
        <taxon>Pseudomonadati</taxon>
        <taxon>Pseudomonadota</taxon>
        <taxon>Alphaproteobacteria</taxon>
        <taxon>Hyphomicrobiales</taxon>
        <taxon>Vineibacter</taxon>
    </lineage>
</organism>
<evidence type="ECO:0000256" key="1">
    <source>
        <dbReference type="ARBA" id="ARBA00022448"/>
    </source>
</evidence>
<dbReference type="NCBIfam" id="TIGR00797">
    <property type="entry name" value="matE"/>
    <property type="match status" value="1"/>
</dbReference>
<dbReference type="CDD" id="cd13131">
    <property type="entry name" value="MATE_NorM_like"/>
    <property type="match status" value="1"/>
</dbReference>
<feature type="transmembrane region" description="Helical" evidence="3">
    <location>
        <begin position="143"/>
        <end position="167"/>
    </location>
</feature>
<protein>
    <submittedName>
        <fullName evidence="4">MATE family efflux transporter</fullName>
    </submittedName>
</protein>
<feature type="transmembrane region" description="Helical" evidence="3">
    <location>
        <begin position="372"/>
        <end position="391"/>
    </location>
</feature>
<feature type="transmembrane region" description="Helical" evidence="3">
    <location>
        <begin position="258"/>
        <end position="280"/>
    </location>
</feature>
<feature type="transmembrane region" description="Helical" evidence="3">
    <location>
        <begin position="412"/>
        <end position="441"/>
    </location>
</feature>
<evidence type="ECO:0000313" key="4">
    <source>
        <dbReference type="EMBL" id="TXL71226.1"/>
    </source>
</evidence>
<proteinExistence type="predicted"/>
<keyword evidence="1" id="KW-0813">Transport</keyword>
<feature type="transmembrane region" description="Helical" evidence="3">
    <location>
        <begin position="447"/>
        <end position="465"/>
    </location>
</feature>
<gene>
    <name evidence="4" type="ORF">FHP25_30835</name>
</gene>
<accession>A0A5C8PD37</accession>
<feature type="transmembrane region" description="Helical" evidence="3">
    <location>
        <begin position="339"/>
        <end position="360"/>
    </location>
</feature>
<dbReference type="InterPro" id="IPR050222">
    <property type="entry name" value="MATE_MdtK"/>
</dbReference>
<dbReference type="Pfam" id="PF01554">
    <property type="entry name" value="MatE"/>
    <property type="match status" value="2"/>
</dbReference>
<sequence>MPRLPVSMSGQGSMPGTSWPRRCRRWARAPASPTPRRGPDGSALPPGSFPYVEDLGADTSAIEEPACGSYPYARHACSRSAQNALVVPGASRYDSAPMILKEARATVALALPIVGTQLAQMAIHTTDVLLLARLSERALAASALAVSIYGFFMVMCMGLAMGTPALAAQALGRDRADREKVRRAVHDGLIVTGIGSAVAMVALWFSGPLLLWSGQAPELVAQTVPFLRILSIGFLSVIWFAVLRGFIAALERPRPAMVLMAIAVLLNAVLNYGLVFGALGLPRLELLGAAIGSSTVNIAILVALGLYIRFDTQFAAYRLAQGWWRSTASRLIHYSRVSAPIALTFGSEVGLFSAAALLMGRLGASEVAAHQVALQWAAITFMVPMGIAQAATVRVGLAAGAHDMAGVRRAGWIAIALGVGFMACAGLMFWLAGGWLIAVFVPSPASPIYALAVAYLSWAALFQVVDGAQAVANGSLRGLHDTTVPMLLAAGGYWLAAFPAAVWLGLFTTWKGEGVWAGLAFGLTLVAVLLVWRFAARSGRRTVLAPAPA</sequence>